<feature type="domain" description="DUF2914" evidence="2">
    <location>
        <begin position="273"/>
        <end position="337"/>
    </location>
</feature>
<protein>
    <recommendedName>
        <fullName evidence="2">DUF2914 domain-containing protein</fullName>
    </recommendedName>
</protein>
<reference evidence="3" key="1">
    <citation type="journal article" date="2021" name="Arch. Microbiol.">
        <title>Methyloradius palustris gen. nov., sp. nov., a methanol-oxidizing bacterium isolated from snow.</title>
        <authorList>
            <person name="Miyadera T."/>
            <person name="Kojima H."/>
            <person name="Fukui M."/>
        </authorList>
    </citation>
    <scope>NUCLEOTIDE SEQUENCE</scope>
    <source>
        <strain evidence="3">Zm11</strain>
    </source>
</reference>
<feature type="transmembrane region" description="Helical" evidence="1">
    <location>
        <begin position="34"/>
        <end position="51"/>
    </location>
</feature>
<evidence type="ECO:0000313" key="4">
    <source>
        <dbReference type="Proteomes" id="UP000826722"/>
    </source>
</evidence>
<feature type="transmembrane region" description="Helical" evidence="1">
    <location>
        <begin position="162"/>
        <end position="178"/>
    </location>
</feature>
<keyword evidence="1" id="KW-1133">Transmembrane helix</keyword>
<feature type="transmembrane region" description="Helical" evidence="1">
    <location>
        <begin position="190"/>
        <end position="208"/>
    </location>
</feature>
<feature type="transmembrane region" description="Helical" evidence="1">
    <location>
        <begin position="82"/>
        <end position="101"/>
    </location>
</feature>
<accession>A0A8D5G4U1</accession>
<name>A0A8D5G4U1_9PROT</name>
<keyword evidence="4" id="KW-1185">Reference proteome</keyword>
<dbReference type="KEGG" id="mpau:ZMTM_22320"/>
<keyword evidence="1" id="KW-0472">Membrane</keyword>
<feature type="transmembrane region" description="Helical" evidence="1">
    <location>
        <begin position="107"/>
        <end position="123"/>
    </location>
</feature>
<evidence type="ECO:0000259" key="2">
    <source>
        <dbReference type="Pfam" id="PF11141"/>
    </source>
</evidence>
<dbReference type="EMBL" id="AP024110">
    <property type="protein sequence ID" value="BCM25973.1"/>
    <property type="molecule type" value="Genomic_DNA"/>
</dbReference>
<dbReference type="RefSeq" id="WP_221764010.1">
    <property type="nucleotide sequence ID" value="NZ_AP024110.1"/>
</dbReference>
<dbReference type="Pfam" id="PF11141">
    <property type="entry name" value="DUF2914"/>
    <property type="match status" value="1"/>
</dbReference>
<evidence type="ECO:0000256" key="1">
    <source>
        <dbReference type="SAM" id="Phobius"/>
    </source>
</evidence>
<sequence length="354" mass="40502">MKQRIKKYLPLVAFFSGFLWDELTIGRQINPSDLWILTGYLIVAGLILYWMGHRRHAHSLLDEAAQQAVETKKPEWVKRAPLFILQFLFGGLFSALFILYFKSANHLLAIFWTLGLGTLLVANERLDHHYHRYTLTWAIFGLCAILVFNFVLPFVLGSILSIWFYLSTLAGASLTHSLRKKTPGCPGRAAPVWVIAGVLSLAYFFDFVPPVPLVKRDMQIGLDLTKSNGDMAISVERAPWYKPWRLLSNDLYVPSGAKVYCASSVFAPRGINTTLYHRWEHYDKQHGWQTENRIGFDLSGGRQGGFRGYTYKQNIQPGEWRVKVEAESGKTLTVYRFYLHTQPLVDTHLESKTL</sequence>
<dbReference type="AlphaFoldDB" id="A0A8D5G4U1"/>
<evidence type="ECO:0000313" key="3">
    <source>
        <dbReference type="EMBL" id="BCM25973.1"/>
    </source>
</evidence>
<gene>
    <name evidence="3" type="ORF">ZMTM_22320</name>
</gene>
<dbReference type="Proteomes" id="UP000826722">
    <property type="component" value="Chromosome"/>
</dbReference>
<organism evidence="3 4">
    <name type="scientific">Methyloradius palustris</name>
    <dbReference type="NCBI Taxonomy" id="2778876"/>
    <lineage>
        <taxon>Bacteria</taxon>
        <taxon>Pseudomonadati</taxon>
        <taxon>Pseudomonadota</taxon>
        <taxon>Betaproteobacteria</taxon>
        <taxon>Nitrosomonadales</taxon>
        <taxon>Methylophilaceae</taxon>
        <taxon>Methyloradius</taxon>
    </lineage>
</organism>
<feature type="transmembrane region" description="Helical" evidence="1">
    <location>
        <begin position="135"/>
        <end position="156"/>
    </location>
</feature>
<proteinExistence type="predicted"/>
<dbReference type="InterPro" id="IPR022606">
    <property type="entry name" value="DUF2914"/>
</dbReference>
<keyword evidence="1" id="KW-0812">Transmembrane</keyword>